<organism evidence="1 2">
    <name type="scientific">Bradyrhizobium yuanmingense</name>
    <dbReference type="NCBI Taxonomy" id="108015"/>
    <lineage>
        <taxon>Bacteria</taxon>
        <taxon>Pseudomonadati</taxon>
        <taxon>Pseudomonadota</taxon>
        <taxon>Alphaproteobacteria</taxon>
        <taxon>Hyphomicrobiales</taxon>
        <taxon>Nitrobacteraceae</taxon>
        <taxon>Bradyrhizobium</taxon>
    </lineage>
</organism>
<evidence type="ECO:0000313" key="2">
    <source>
        <dbReference type="Proteomes" id="UP000183174"/>
    </source>
</evidence>
<protein>
    <submittedName>
        <fullName evidence="1">Uncharacterized protein</fullName>
    </submittedName>
</protein>
<proteinExistence type="predicted"/>
<name>A0A1C3XFS5_9BRAD</name>
<dbReference type="EMBL" id="FMAE01000014">
    <property type="protein sequence ID" value="SCB51005.1"/>
    <property type="molecule type" value="Genomic_DNA"/>
</dbReference>
<dbReference type="AlphaFoldDB" id="A0A1C3XFS5"/>
<accession>A0A1C3XFS5</accession>
<reference evidence="1 2" key="1">
    <citation type="submission" date="2016-08" db="EMBL/GenBank/DDBJ databases">
        <authorList>
            <person name="Seilhamer J.J."/>
        </authorList>
    </citation>
    <scope>NUCLEOTIDE SEQUENCE [LARGE SCALE GENOMIC DNA]</scope>
    <source>
        <strain evidence="1 2">CCBAU 10071</strain>
    </source>
</reference>
<dbReference type="Proteomes" id="UP000183174">
    <property type="component" value="Unassembled WGS sequence"/>
</dbReference>
<gene>
    <name evidence="1" type="ORF">GA0061099_101431</name>
</gene>
<evidence type="ECO:0000313" key="1">
    <source>
        <dbReference type="EMBL" id="SCB51005.1"/>
    </source>
</evidence>
<sequence>METEQNRRHFTSIHSPSEVQQPFGRKARSLLGCSERHRSCRGCDAGAGLIWFKTISGPPRYCSRGNMEQRIRAASAAIAFAHALGREVLSVYEHEGRRYNRIRVRVTGSITNGYDFESECHIAGALPSVYHFGAESHWLLRPKCPGVYSGLDYCTSTSFSVRVTDNGVQIVDWRRNSFTYNVWWVVRAIEGSRRWKLC</sequence>